<dbReference type="OMA" id="CTFIVPP"/>
<evidence type="ECO:0000256" key="4">
    <source>
        <dbReference type="ARBA" id="ARBA00022989"/>
    </source>
</evidence>
<dbReference type="EMBL" id="CWKI01000017">
    <property type="protein sequence ID" value="CTR11473.1"/>
    <property type="molecule type" value="Genomic_DNA"/>
</dbReference>
<evidence type="ECO:0000256" key="2">
    <source>
        <dbReference type="ARBA" id="ARBA00022448"/>
    </source>
</evidence>
<protein>
    <submittedName>
        <fullName evidence="10">BY PROTMAP: gi|472580446|gb|EMS18246.1| cation/H+ exchanger [Rhodosporidium toruloides NP11] gi|647395135|emb|CDR36334.1| RHTO0S02e00540g1_1 [Rhodosporidium toruloides]</fullName>
    </submittedName>
</protein>
<accession>A0A0K3CR48</accession>
<feature type="domain" description="Cation/H+ exchanger transmembrane" evidence="9">
    <location>
        <begin position="69"/>
        <end position="441"/>
    </location>
</feature>
<evidence type="ECO:0000313" key="11">
    <source>
        <dbReference type="Proteomes" id="UP000199069"/>
    </source>
</evidence>
<name>A0A0K3CR48_RHOTO</name>
<dbReference type="AlphaFoldDB" id="A0A0K3CR48"/>
<evidence type="ECO:0000256" key="8">
    <source>
        <dbReference type="SAM" id="Phobius"/>
    </source>
</evidence>
<dbReference type="GO" id="GO:0016020">
    <property type="term" value="C:membrane"/>
    <property type="evidence" value="ECO:0007669"/>
    <property type="project" value="UniProtKB-SubCell"/>
</dbReference>
<feature type="transmembrane region" description="Helical" evidence="8">
    <location>
        <begin position="292"/>
        <end position="309"/>
    </location>
</feature>
<organism evidence="10 11">
    <name type="scientific">Rhodotorula toruloides</name>
    <name type="common">Yeast</name>
    <name type="synonym">Rhodosporidium toruloides</name>
    <dbReference type="NCBI Taxonomy" id="5286"/>
    <lineage>
        <taxon>Eukaryota</taxon>
        <taxon>Fungi</taxon>
        <taxon>Dikarya</taxon>
        <taxon>Basidiomycota</taxon>
        <taxon>Pucciniomycotina</taxon>
        <taxon>Microbotryomycetes</taxon>
        <taxon>Sporidiobolales</taxon>
        <taxon>Sporidiobolaceae</taxon>
        <taxon>Rhodotorula</taxon>
    </lineage>
</organism>
<comment type="subcellular location">
    <subcellularLocation>
        <location evidence="1">Membrane</location>
        <topology evidence="1">Multi-pass membrane protein</topology>
    </subcellularLocation>
</comment>
<feature type="region of interest" description="Disordered" evidence="7">
    <location>
        <begin position="810"/>
        <end position="847"/>
    </location>
</feature>
<evidence type="ECO:0000256" key="6">
    <source>
        <dbReference type="ARBA" id="ARBA00023136"/>
    </source>
</evidence>
<feature type="transmembrane region" description="Helical" evidence="8">
    <location>
        <begin position="92"/>
        <end position="109"/>
    </location>
</feature>
<reference evidence="10 11" key="1">
    <citation type="submission" date="2015-07" db="EMBL/GenBank/DDBJ databases">
        <authorList>
            <person name="Cajimat M.N.B."/>
            <person name="Milazzo M.L."/>
            <person name="Fulhorst C.F."/>
        </authorList>
    </citation>
    <scope>NUCLEOTIDE SEQUENCE [LARGE SCALE GENOMIC DNA]</scope>
    <source>
        <strain evidence="10">Single colony</strain>
    </source>
</reference>
<dbReference type="InterPro" id="IPR050794">
    <property type="entry name" value="CPA2_transporter"/>
</dbReference>
<keyword evidence="4 8" id="KW-1133">Transmembrane helix</keyword>
<evidence type="ECO:0000256" key="3">
    <source>
        <dbReference type="ARBA" id="ARBA00022692"/>
    </source>
</evidence>
<feature type="compositionally biased region" description="Low complexity" evidence="7">
    <location>
        <begin position="544"/>
        <end position="566"/>
    </location>
</feature>
<dbReference type="STRING" id="5286.A0A0K3CR48"/>
<dbReference type="GO" id="GO:0015297">
    <property type="term" value="F:antiporter activity"/>
    <property type="evidence" value="ECO:0007669"/>
    <property type="project" value="InterPro"/>
</dbReference>
<keyword evidence="6 8" id="KW-0472">Membrane</keyword>
<feature type="compositionally biased region" description="Basic residues" evidence="7">
    <location>
        <begin position="817"/>
        <end position="832"/>
    </location>
</feature>
<keyword evidence="5" id="KW-0406">Ion transport</keyword>
<evidence type="ECO:0000313" key="10">
    <source>
        <dbReference type="EMBL" id="CTR11473.1"/>
    </source>
</evidence>
<proteinExistence type="predicted"/>
<feature type="region of interest" description="Disordered" evidence="7">
    <location>
        <begin position="518"/>
        <end position="566"/>
    </location>
</feature>
<dbReference type="InterPro" id="IPR038770">
    <property type="entry name" value="Na+/solute_symporter_sf"/>
</dbReference>
<dbReference type="InterPro" id="IPR006153">
    <property type="entry name" value="Cation/H_exchanger_TM"/>
</dbReference>
<evidence type="ECO:0000259" key="9">
    <source>
        <dbReference type="Pfam" id="PF00999"/>
    </source>
</evidence>
<gene>
    <name evidence="10" type="primary">FGENESH: predicted gene_17.192</name>
    <name evidence="10" type="ORF">BN2166_0073340</name>
</gene>
<dbReference type="Proteomes" id="UP000199069">
    <property type="component" value="Unassembled WGS sequence"/>
</dbReference>
<keyword evidence="3 8" id="KW-0812">Transmembrane</keyword>
<feature type="transmembrane region" description="Helical" evidence="8">
    <location>
        <begin position="370"/>
        <end position="391"/>
    </location>
</feature>
<evidence type="ECO:0000256" key="5">
    <source>
        <dbReference type="ARBA" id="ARBA00023065"/>
    </source>
</evidence>
<feature type="transmembrane region" description="Helical" evidence="8">
    <location>
        <begin position="252"/>
        <end position="271"/>
    </location>
</feature>
<dbReference type="Gene3D" id="1.20.1530.20">
    <property type="match status" value="1"/>
</dbReference>
<dbReference type="Pfam" id="PF00999">
    <property type="entry name" value="Na_H_Exchanger"/>
    <property type="match status" value="1"/>
</dbReference>
<dbReference type="PANTHER" id="PTHR32468">
    <property type="entry name" value="CATION/H + ANTIPORTER"/>
    <property type="match status" value="1"/>
</dbReference>
<feature type="transmembrane region" description="Helical" evidence="8">
    <location>
        <begin position="188"/>
        <end position="209"/>
    </location>
</feature>
<feature type="transmembrane region" description="Helical" evidence="8">
    <location>
        <begin position="340"/>
        <end position="358"/>
    </location>
</feature>
<feature type="transmembrane region" description="Helical" evidence="8">
    <location>
        <begin position="59"/>
        <end position="80"/>
    </location>
</feature>
<keyword evidence="11" id="KW-1185">Reference proteome</keyword>
<feature type="transmembrane region" description="Helical" evidence="8">
    <location>
        <begin position="121"/>
        <end position="141"/>
    </location>
</feature>
<feature type="transmembrane region" description="Helical" evidence="8">
    <location>
        <begin position="153"/>
        <end position="176"/>
    </location>
</feature>
<keyword evidence="2" id="KW-0813">Transport</keyword>
<evidence type="ECO:0000256" key="1">
    <source>
        <dbReference type="ARBA" id="ARBA00004141"/>
    </source>
</evidence>
<feature type="region of interest" description="Disordered" evidence="7">
    <location>
        <begin position="449"/>
        <end position="477"/>
    </location>
</feature>
<sequence>MAASTGTAAALVTFTATATAGQVWSSSVSQPTGGGGHETTILSGGHDINPIRFDTSNPLVLVIVQLVLILALSRILALAFRWARQPRVVSEILAGILLGPTAFGQIPGFTENIFPAPSIPFLSLIANLGLVLFLFVIGTDVDFSLLRRNLKPTVAVSAAGLVIPFGLGCAVSVGLYNEFISKEVKFTTFMTFIGTSSSITAFPVLSRILSELQLFTDPVGLVVLASGVVNDVIGWCLLALSVALASAGQGVVVVYILLTMVGWTLALFFLARPALNWLARTTGSYTRSDGPTQGYVCATLALVLISAWFCQIIGISEIFGGFLVGLIVPRTLGHHFASRIEDLVVCIFIPLYFATSGLRTNLTLLNTGTIWGWVICVMVVAFSGKFLGSAIAARGTGFTWRQAGATGSLMSAKGLIELIVLNQGLQVGIISTTVVLTIASTPLTLAFYPPRHRPSTKHTPPISSTLDSKPRSSLDKSSLSLRMRTRFIVMLDQLESLGAAMVFTHLLASVPVTDGEAAKVGGSSQGGATLTSGDGLLAPTHEGTTSTTSTSPASTPLPPASQQQQLEVTPLRLVELTERGSGVMLASEEAASHLARDPLVSLYRTFASLPSSSGVHVATGEFAMTAAENWPETVARCTEEGAAELLVVPWKLGSASGPREEGNVVESFIPNPFEALFGNAVPGSLTSAQVSGAPLFAAFLRDVFLETSCDVGVLLDCSCPSAPSIAHAPKHLYVPFFGGADDRTCLEIAVQLVKRSAGAVTATVLVVTRAAEPTEEDQAANGLDRSDTDGAEATSTTKLDAIFSPALSIPPSSPAAHSHHLSLGHGGTHHGGTRAGETHYGSSHGQHALASATADDVALEQVSSVAAILPAGALVIERVSTAFPLATAVTRLRSLTATQPTLTLLGRSRLDAPSHRLESLTLLKSAERAGTLGACASSEVRRAMGEAATAVLVAPAEVGAEWVMVVQSRATAGKRAQKRMVAAGRSLSVGTVYGEKGEA</sequence>
<dbReference type="GO" id="GO:1902600">
    <property type="term" value="P:proton transmembrane transport"/>
    <property type="evidence" value="ECO:0007669"/>
    <property type="project" value="InterPro"/>
</dbReference>
<feature type="transmembrane region" description="Helical" evidence="8">
    <location>
        <begin position="221"/>
        <end position="246"/>
    </location>
</feature>
<dbReference type="PANTHER" id="PTHR32468:SF0">
    <property type="entry name" value="K(+)_H(+) ANTIPORTER 1"/>
    <property type="match status" value="1"/>
</dbReference>
<evidence type="ECO:0000256" key="7">
    <source>
        <dbReference type="SAM" id="MobiDB-lite"/>
    </source>
</evidence>